<feature type="transmembrane region" description="Helical" evidence="7">
    <location>
        <begin position="416"/>
        <end position="438"/>
    </location>
</feature>
<evidence type="ECO:0000313" key="9">
    <source>
        <dbReference type="EMBL" id="GMK56337.1"/>
    </source>
</evidence>
<keyword evidence="3 7" id="KW-0812">Transmembrane</keyword>
<dbReference type="Pfam" id="PF01490">
    <property type="entry name" value="Aa_trans"/>
    <property type="match status" value="1"/>
</dbReference>
<feature type="transmembrane region" description="Helical" evidence="7">
    <location>
        <begin position="223"/>
        <end position="244"/>
    </location>
</feature>
<evidence type="ECO:0000256" key="2">
    <source>
        <dbReference type="ARBA" id="ARBA00008066"/>
    </source>
</evidence>
<feature type="transmembrane region" description="Helical" evidence="7">
    <location>
        <begin position="283"/>
        <end position="305"/>
    </location>
</feature>
<evidence type="ECO:0000256" key="5">
    <source>
        <dbReference type="ARBA" id="ARBA00023136"/>
    </source>
</evidence>
<feature type="transmembrane region" description="Helical" evidence="7">
    <location>
        <begin position="548"/>
        <end position="571"/>
    </location>
</feature>
<dbReference type="EMBL" id="BTCM01000003">
    <property type="protein sequence ID" value="GMK56337.1"/>
    <property type="molecule type" value="Genomic_DNA"/>
</dbReference>
<comment type="similarity">
    <text evidence="2">Belongs to the amino acid/polyamine transporter 2 family.</text>
</comment>
<gene>
    <name evidence="9" type="ORF">CspeluHIS016_0301770</name>
</gene>
<dbReference type="AlphaFoldDB" id="A0AAD3TTP0"/>
<proteinExistence type="inferred from homology"/>
<evidence type="ECO:0000256" key="4">
    <source>
        <dbReference type="ARBA" id="ARBA00022989"/>
    </source>
</evidence>
<feature type="transmembrane region" description="Helical" evidence="7">
    <location>
        <begin position="174"/>
        <end position="192"/>
    </location>
</feature>
<evidence type="ECO:0000313" key="10">
    <source>
        <dbReference type="Proteomes" id="UP001222932"/>
    </source>
</evidence>
<accession>A0AAD3TTP0</accession>
<keyword evidence="5 7" id="KW-0472">Membrane</keyword>
<feature type="transmembrane region" description="Helical" evidence="7">
    <location>
        <begin position="458"/>
        <end position="478"/>
    </location>
</feature>
<feature type="transmembrane region" description="Helical" evidence="7">
    <location>
        <begin position="250"/>
        <end position="271"/>
    </location>
</feature>
<feature type="region of interest" description="Disordered" evidence="6">
    <location>
        <begin position="75"/>
        <end position="125"/>
    </location>
</feature>
<name>A0AAD3TTP0_9TREE</name>
<dbReference type="PANTHER" id="PTHR22950:SF461">
    <property type="entry name" value="AMINO ACID TRANSPORTER TRANSMEMBRANE DOMAIN-CONTAINING PROTEIN"/>
    <property type="match status" value="1"/>
</dbReference>
<feature type="domain" description="Amino acid transporter transmembrane" evidence="8">
    <location>
        <begin position="143"/>
        <end position="503"/>
    </location>
</feature>
<reference evidence="9" key="2">
    <citation type="submission" date="2023-06" db="EMBL/GenBank/DDBJ databases">
        <authorList>
            <person name="Kobayashi Y."/>
            <person name="Kayamori A."/>
            <person name="Aoki K."/>
            <person name="Shiwa Y."/>
            <person name="Fujita N."/>
            <person name="Sugita T."/>
            <person name="Iwasaki W."/>
            <person name="Tanaka N."/>
            <person name="Takashima M."/>
        </authorList>
    </citation>
    <scope>NUCLEOTIDE SEQUENCE</scope>
    <source>
        <strain evidence="9">HIS016</strain>
    </source>
</reference>
<keyword evidence="4 7" id="KW-1133">Transmembrane helix</keyword>
<feature type="transmembrane region" description="Helical" evidence="7">
    <location>
        <begin position="484"/>
        <end position="506"/>
    </location>
</feature>
<evidence type="ECO:0000256" key="1">
    <source>
        <dbReference type="ARBA" id="ARBA00004141"/>
    </source>
</evidence>
<feature type="transmembrane region" description="Helical" evidence="7">
    <location>
        <begin position="334"/>
        <end position="355"/>
    </location>
</feature>
<evidence type="ECO:0000259" key="8">
    <source>
        <dbReference type="Pfam" id="PF01490"/>
    </source>
</evidence>
<sequence length="600" mass="67190">MSQRPTPPWAEDAIEDPRMNAQPLEVYMYYAALERAREDADKRPVPDSPITILFKRMVGRKASIVWPYGPPKENKGGWLRQKRKRAEQSAQTTPQSQVEEKQVEEKQDTSAKDDTNVEGGSDLLGVLSPTERESAYRLLRAASWQLVFFLITTDVLGWYTAPMAFAQLGYGPGVLVYTCFWALAFASGQILWRMYMTLDSERYPVKCYADLGERTYGPTVRHVFNVLQSLQLVFNTSMLIIMSGQGLAEIIDFKFCYLALNVFFALLGAVLSQIKTIRGLGMFTVIGTVTNLLVMALTMAGVALYDPVPSQSGHADLSEPKVVSGWVPSYSSGWYEQVSGCMRAVFAYGGAMIFTEFMAEMRRPRDFWKAAFGAQFFCYSLYMLFGMYVYSYQGQYTNILPTVNIDSVLFQGLTNILGLICVTIIAVMYSHIGAKVFYRNVMRGYFKAPSLTSSKSTLYWSAVVCGYWAVAWVIGSAVPNITDLNTVVGAACILQFTYTFPPALLVGHWVQRDALKGDSVWEPGIEPGSNRVDSWSDKSRWRRGFRPYWFAKLFLMVYVLCALATCGLGIYSGVQGAKESFRSGRTTSFSCRAPGQPLDK</sequence>
<evidence type="ECO:0000256" key="3">
    <source>
        <dbReference type="ARBA" id="ARBA00022692"/>
    </source>
</evidence>
<dbReference type="InterPro" id="IPR013057">
    <property type="entry name" value="AA_transpt_TM"/>
</dbReference>
<evidence type="ECO:0000256" key="7">
    <source>
        <dbReference type="SAM" id="Phobius"/>
    </source>
</evidence>
<feature type="compositionally biased region" description="Basic and acidic residues" evidence="6">
    <location>
        <begin position="98"/>
        <end position="115"/>
    </location>
</feature>
<dbReference type="PANTHER" id="PTHR22950">
    <property type="entry name" value="AMINO ACID TRANSPORTER"/>
    <property type="match status" value="1"/>
</dbReference>
<comment type="subcellular location">
    <subcellularLocation>
        <location evidence="1">Membrane</location>
        <topology evidence="1">Multi-pass membrane protein</topology>
    </subcellularLocation>
</comment>
<feature type="transmembrane region" description="Helical" evidence="7">
    <location>
        <begin position="146"/>
        <end position="168"/>
    </location>
</feature>
<feature type="transmembrane region" description="Helical" evidence="7">
    <location>
        <begin position="367"/>
        <end position="390"/>
    </location>
</feature>
<organism evidence="9 10">
    <name type="scientific">Cutaneotrichosporon spelunceum</name>
    <dbReference type="NCBI Taxonomy" id="1672016"/>
    <lineage>
        <taxon>Eukaryota</taxon>
        <taxon>Fungi</taxon>
        <taxon>Dikarya</taxon>
        <taxon>Basidiomycota</taxon>
        <taxon>Agaricomycotina</taxon>
        <taxon>Tremellomycetes</taxon>
        <taxon>Trichosporonales</taxon>
        <taxon>Trichosporonaceae</taxon>
        <taxon>Cutaneotrichosporon</taxon>
    </lineage>
</organism>
<dbReference type="GO" id="GO:0016020">
    <property type="term" value="C:membrane"/>
    <property type="evidence" value="ECO:0007669"/>
    <property type="project" value="UniProtKB-SubCell"/>
</dbReference>
<keyword evidence="10" id="KW-1185">Reference proteome</keyword>
<evidence type="ECO:0000256" key="6">
    <source>
        <dbReference type="SAM" id="MobiDB-lite"/>
    </source>
</evidence>
<dbReference type="GO" id="GO:0015179">
    <property type="term" value="F:L-amino acid transmembrane transporter activity"/>
    <property type="evidence" value="ECO:0007669"/>
    <property type="project" value="TreeGrafter"/>
</dbReference>
<protein>
    <recommendedName>
        <fullName evidence="8">Amino acid transporter transmembrane domain-containing protein</fullName>
    </recommendedName>
</protein>
<comment type="caution">
    <text evidence="9">The sequence shown here is derived from an EMBL/GenBank/DDBJ whole genome shotgun (WGS) entry which is preliminary data.</text>
</comment>
<dbReference type="Proteomes" id="UP001222932">
    <property type="component" value="Unassembled WGS sequence"/>
</dbReference>
<reference evidence="9" key="1">
    <citation type="journal article" date="2023" name="BMC Genomics">
        <title>Chromosome-level genome assemblies of Cutaneotrichosporon spp. (Trichosporonales, Basidiomycota) reveal imbalanced evolution between nucleotide sequences and chromosome synteny.</title>
        <authorList>
            <person name="Kobayashi Y."/>
            <person name="Kayamori A."/>
            <person name="Aoki K."/>
            <person name="Shiwa Y."/>
            <person name="Matsutani M."/>
            <person name="Fujita N."/>
            <person name="Sugita T."/>
            <person name="Iwasaki W."/>
            <person name="Tanaka N."/>
            <person name="Takashima M."/>
        </authorList>
    </citation>
    <scope>NUCLEOTIDE SEQUENCE</scope>
    <source>
        <strain evidence="9">HIS016</strain>
    </source>
</reference>